<feature type="transmembrane region" description="Helical" evidence="1">
    <location>
        <begin position="73"/>
        <end position="98"/>
    </location>
</feature>
<dbReference type="RefSeq" id="WP_126480731.1">
    <property type="nucleotide sequence ID" value="NZ_RXNS01000002.1"/>
</dbReference>
<dbReference type="Proteomes" id="UP000267400">
    <property type="component" value="Unassembled WGS sequence"/>
</dbReference>
<dbReference type="PANTHER" id="PTHR46211">
    <property type="entry name" value="GLYCEROPHOSPHORYL DIESTER PHOSPHODIESTERASE"/>
    <property type="match status" value="1"/>
</dbReference>
<dbReference type="PANTHER" id="PTHR46211:SF1">
    <property type="entry name" value="GLYCEROPHOSPHODIESTER PHOSPHODIESTERASE, CYTOPLASMIC"/>
    <property type="match status" value="1"/>
</dbReference>
<dbReference type="SUPFAM" id="SSF51695">
    <property type="entry name" value="PLC-like phosphodiesterases"/>
    <property type="match status" value="1"/>
</dbReference>
<dbReference type="Pfam" id="PF10110">
    <property type="entry name" value="GPDPase_memb"/>
    <property type="match status" value="1"/>
</dbReference>
<gene>
    <name evidence="3" type="ORF">EKG36_02570</name>
</gene>
<keyword evidence="1" id="KW-0472">Membrane</keyword>
<evidence type="ECO:0000313" key="3">
    <source>
        <dbReference type="EMBL" id="RTR06376.1"/>
    </source>
</evidence>
<reference evidence="3 4" key="1">
    <citation type="submission" date="2018-12" db="EMBL/GenBank/DDBJ databases">
        <authorList>
            <person name="Yu L."/>
        </authorList>
    </citation>
    <scope>NUCLEOTIDE SEQUENCE [LARGE SCALE GENOMIC DNA]</scope>
    <source>
        <strain evidence="3 4">11S</strain>
    </source>
</reference>
<dbReference type="Gene3D" id="3.20.20.190">
    <property type="entry name" value="Phosphatidylinositol (PI) phosphodiesterase"/>
    <property type="match status" value="1"/>
</dbReference>
<name>A0A3S0K5L9_9GAMM</name>
<feature type="transmembrane region" description="Helical" evidence="1">
    <location>
        <begin position="321"/>
        <end position="341"/>
    </location>
</feature>
<dbReference type="EMBL" id="RXNS01000002">
    <property type="protein sequence ID" value="RTR06376.1"/>
    <property type="molecule type" value="Genomic_DNA"/>
</dbReference>
<dbReference type="AlphaFoldDB" id="A0A3S0K5L9"/>
<keyword evidence="1" id="KW-1133">Transmembrane helix</keyword>
<dbReference type="InterPro" id="IPR017946">
    <property type="entry name" value="PLC-like_Pdiesterase_TIM-brl"/>
</dbReference>
<keyword evidence="1" id="KW-0812">Transmembrane</keyword>
<evidence type="ECO:0000256" key="1">
    <source>
        <dbReference type="SAM" id="Phobius"/>
    </source>
</evidence>
<feature type="transmembrane region" description="Helical" evidence="1">
    <location>
        <begin position="275"/>
        <end position="300"/>
    </location>
</feature>
<feature type="transmembrane region" description="Helical" evidence="1">
    <location>
        <begin position="229"/>
        <end position="255"/>
    </location>
</feature>
<protein>
    <submittedName>
        <fullName evidence="3">Glycerophosphodiester phosphodiesterase</fullName>
    </submittedName>
</protein>
<accession>A0A3S0K5L9</accession>
<dbReference type="PROSITE" id="PS51704">
    <property type="entry name" value="GP_PDE"/>
    <property type="match status" value="1"/>
</dbReference>
<dbReference type="InterPro" id="IPR030395">
    <property type="entry name" value="GP_PDE_dom"/>
</dbReference>
<feature type="domain" description="GP-PDE" evidence="2">
    <location>
        <begin position="350"/>
        <end position="605"/>
    </location>
</feature>
<feature type="transmembrane region" description="Helical" evidence="1">
    <location>
        <begin position="22"/>
        <end position="46"/>
    </location>
</feature>
<evidence type="ECO:0000259" key="2">
    <source>
        <dbReference type="PROSITE" id="PS51704"/>
    </source>
</evidence>
<comment type="caution">
    <text evidence="3">The sequence shown here is derived from an EMBL/GenBank/DDBJ whole genome shotgun (WGS) entry which is preliminary data.</text>
</comment>
<dbReference type="InterPro" id="IPR018476">
    <property type="entry name" value="GlyceroP-diester-Pdiesterase_M"/>
</dbReference>
<sequence>MLALPRLTGDVLRSLREHLRPLVAYHLFFTLLASSLLLPAAGWALAHLLGHFGRPLLSPGALLEILLTPAGQAWLLAALGVIFLLLYLQQAGMTLVAVRPRDHHVRLAFEALWGSLRRLPSLCGLVVLQVGSQLLLALPLVLALVGLHDLLLGRLDSYYVQQVRPPAFWGFLAAALPLVLLWAVAAATLYTRWHLALPVLILEEASPRRALARSVALTRSRGHDIALSILVLLAVILALPLAASAAFDALFTPLLGHLPERRAVLVPAMLGYVGLYVLVTLAITFLGIAANALMGACLYLRLAHREPRPPAPPVGAHPGRLAWAVELAVVLFAIGQAWLIVNRFELREEVAIIAHRGSSLKAPENTLAAIDQAIVDGADLIEVDARLTADQQVVLHHDSSLARLSGDARRIASLDRASLDEVDVGSWFGDPYVGTRIPGLDEALVRVRGRAGLMIELKPSAGNGPTLVRQVLDVLAKERSARLACRERAPDGIRRAACGEPAVLEQVALATQAYSLLAEIERQAPRARTILLAQLVMRGTLPRHGFDALALRHNRIDADEVRRAHHYGYRLYAWTINDPARMSRLIDLGVDGIITDRPDRLAALIAERHRLGDGALMLVKLRNWLRG</sequence>
<dbReference type="Pfam" id="PF03009">
    <property type="entry name" value="GDPD"/>
    <property type="match status" value="1"/>
</dbReference>
<feature type="transmembrane region" description="Helical" evidence="1">
    <location>
        <begin position="119"/>
        <end position="147"/>
    </location>
</feature>
<proteinExistence type="predicted"/>
<feature type="transmembrane region" description="Helical" evidence="1">
    <location>
        <begin position="167"/>
        <end position="190"/>
    </location>
</feature>
<evidence type="ECO:0000313" key="4">
    <source>
        <dbReference type="Proteomes" id="UP000267400"/>
    </source>
</evidence>
<organism evidence="3 4">
    <name type="scientific">Halomonas nitroreducens</name>
    <dbReference type="NCBI Taxonomy" id="447425"/>
    <lineage>
        <taxon>Bacteria</taxon>
        <taxon>Pseudomonadati</taxon>
        <taxon>Pseudomonadota</taxon>
        <taxon>Gammaproteobacteria</taxon>
        <taxon>Oceanospirillales</taxon>
        <taxon>Halomonadaceae</taxon>
        <taxon>Halomonas</taxon>
    </lineage>
</organism>
<dbReference type="GO" id="GO:0008081">
    <property type="term" value="F:phosphoric diester hydrolase activity"/>
    <property type="evidence" value="ECO:0007669"/>
    <property type="project" value="InterPro"/>
</dbReference>
<keyword evidence="4" id="KW-1185">Reference proteome</keyword>
<dbReference type="OrthoDB" id="9795622at2"/>
<dbReference type="GO" id="GO:0006629">
    <property type="term" value="P:lipid metabolic process"/>
    <property type="evidence" value="ECO:0007669"/>
    <property type="project" value="InterPro"/>
</dbReference>